<name>A0A3P4B7Q6_9BURK</name>
<keyword evidence="4" id="KW-0804">Transcription</keyword>
<dbReference type="AlphaFoldDB" id="A0A3P4B7Q6"/>
<dbReference type="RefSeq" id="WP_124081304.1">
    <property type="nucleotide sequence ID" value="NZ_UWPJ01000029.1"/>
</dbReference>
<dbReference type="FunFam" id="1.10.10.10:FF:000001">
    <property type="entry name" value="LysR family transcriptional regulator"/>
    <property type="match status" value="1"/>
</dbReference>
<evidence type="ECO:0000256" key="4">
    <source>
        <dbReference type="ARBA" id="ARBA00023163"/>
    </source>
</evidence>
<evidence type="ECO:0000256" key="3">
    <source>
        <dbReference type="ARBA" id="ARBA00023125"/>
    </source>
</evidence>
<evidence type="ECO:0000256" key="1">
    <source>
        <dbReference type="ARBA" id="ARBA00009437"/>
    </source>
</evidence>
<dbReference type="GO" id="GO:0005829">
    <property type="term" value="C:cytosol"/>
    <property type="evidence" value="ECO:0007669"/>
    <property type="project" value="TreeGrafter"/>
</dbReference>
<reference evidence="6 7" key="1">
    <citation type="submission" date="2018-10" db="EMBL/GenBank/DDBJ databases">
        <authorList>
            <person name="Criscuolo A."/>
        </authorList>
    </citation>
    <scope>NUCLEOTIDE SEQUENCE [LARGE SCALE GENOMIC DNA]</scope>
    <source>
        <strain evidence="6">DnA1</strain>
    </source>
</reference>
<dbReference type="GO" id="GO:0003700">
    <property type="term" value="F:DNA-binding transcription factor activity"/>
    <property type="evidence" value="ECO:0007669"/>
    <property type="project" value="InterPro"/>
</dbReference>
<dbReference type="OrthoDB" id="8587114at2"/>
<sequence>MDLQQLESFVHVAELGSLTRAASVLGVSQPTLSRHIRLLEQDLHTHLLTRTGRGVEPTESGKCLLSYGLAILKLTRQARTDIQALRGQPTGRLTVGLPPRVAHVLTPELVKQFRRRYPQASISVSEGLSAALREDLILGKIEIALLFDPSPSPKLEYRSLYREDMVLCGRPTADFPLPAHLQARELERYPVLAPSIPNAIRAVIEANCRPHGIKLNVVAEVDAVHTLLKLAQSGQGYAIVPRSAAPASTTRAGKPFHVSAIGAPRILNDLVLATARDRPLSQLAQGTVALLAEQDIGRLLGTGAARNS</sequence>
<gene>
    <name evidence="6" type="primary">hcaR_6</name>
    <name evidence="6" type="ORF">PIGHUM_03806</name>
</gene>
<keyword evidence="7" id="KW-1185">Reference proteome</keyword>
<dbReference type="Pfam" id="PF03466">
    <property type="entry name" value="LysR_substrate"/>
    <property type="match status" value="1"/>
</dbReference>
<evidence type="ECO:0000259" key="5">
    <source>
        <dbReference type="PROSITE" id="PS50931"/>
    </source>
</evidence>
<dbReference type="InterPro" id="IPR036390">
    <property type="entry name" value="WH_DNA-bd_sf"/>
</dbReference>
<dbReference type="Pfam" id="PF00126">
    <property type="entry name" value="HTH_1"/>
    <property type="match status" value="1"/>
</dbReference>
<dbReference type="Gene3D" id="1.10.10.10">
    <property type="entry name" value="Winged helix-like DNA-binding domain superfamily/Winged helix DNA-binding domain"/>
    <property type="match status" value="1"/>
</dbReference>
<organism evidence="6 7">
    <name type="scientific">Pigmentiphaga humi</name>
    <dbReference type="NCBI Taxonomy" id="2478468"/>
    <lineage>
        <taxon>Bacteria</taxon>
        <taxon>Pseudomonadati</taxon>
        <taxon>Pseudomonadota</taxon>
        <taxon>Betaproteobacteria</taxon>
        <taxon>Burkholderiales</taxon>
        <taxon>Alcaligenaceae</taxon>
        <taxon>Pigmentiphaga</taxon>
    </lineage>
</organism>
<keyword evidence="2" id="KW-0805">Transcription regulation</keyword>
<dbReference type="PANTHER" id="PTHR30419">
    <property type="entry name" value="HTH-TYPE TRANSCRIPTIONAL REGULATOR YBHD"/>
    <property type="match status" value="1"/>
</dbReference>
<keyword evidence="3" id="KW-0238">DNA-binding</keyword>
<dbReference type="GO" id="GO:0003677">
    <property type="term" value="F:DNA binding"/>
    <property type="evidence" value="ECO:0007669"/>
    <property type="project" value="UniProtKB-KW"/>
</dbReference>
<dbReference type="Gene3D" id="3.40.190.290">
    <property type="match status" value="1"/>
</dbReference>
<evidence type="ECO:0000313" key="6">
    <source>
        <dbReference type="EMBL" id="VCU71718.1"/>
    </source>
</evidence>
<evidence type="ECO:0000313" key="7">
    <source>
        <dbReference type="Proteomes" id="UP000277294"/>
    </source>
</evidence>
<dbReference type="Proteomes" id="UP000277294">
    <property type="component" value="Unassembled WGS sequence"/>
</dbReference>
<feature type="domain" description="HTH lysR-type" evidence="5">
    <location>
        <begin position="1"/>
        <end position="58"/>
    </location>
</feature>
<proteinExistence type="inferred from homology"/>
<dbReference type="SUPFAM" id="SSF46785">
    <property type="entry name" value="Winged helix' DNA-binding domain"/>
    <property type="match status" value="1"/>
</dbReference>
<dbReference type="PRINTS" id="PR00039">
    <property type="entry name" value="HTHLYSR"/>
</dbReference>
<dbReference type="InterPro" id="IPR036388">
    <property type="entry name" value="WH-like_DNA-bd_sf"/>
</dbReference>
<dbReference type="EMBL" id="UWPJ01000029">
    <property type="protein sequence ID" value="VCU71718.1"/>
    <property type="molecule type" value="Genomic_DNA"/>
</dbReference>
<protein>
    <submittedName>
        <fullName evidence="6">Hca operon transcriptional activator</fullName>
    </submittedName>
</protein>
<dbReference type="PROSITE" id="PS50931">
    <property type="entry name" value="HTH_LYSR"/>
    <property type="match status" value="1"/>
</dbReference>
<evidence type="ECO:0000256" key="2">
    <source>
        <dbReference type="ARBA" id="ARBA00023015"/>
    </source>
</evidence>
<dbReference type="SUPFAM" id="SSF53850">
    <property type="entry name" value="Periplasmic binding protein-like II"/>
    <property type="match status" value="1"/>
</dbReference>
<accession>A0A3P4B7Q6</accession>
<comment type="similarity">
    <text evidence="1">Belongs to the LysR transcriptional regulatory family.</text>
</comment>
<dbReference type="InterPro" id="IPR050950">
    <property type="entry name" value="HTH-type_LysR_regulators"/>
</dbReference>
<dbReference type="InterPro" id="IPR000847">
    <property type="entry name" value="LysR_HTH_N"/>
</dbReference>
<dbReference type="InterPro" id="IPR005119">
    <property type="entry name" value="LysR_subst-bd"/>
</dbReference>